<comment type="similarity">
    <text evidence="12">Belongs to the phosphofructokinase type A (PFKA) family. Mixed-substrate PFK group III subfamily.</text>
</comment>
<dbReference type="GO" id="GO:0030388">
    <property type="term" value="P:fructose 1,6-bisphosphate metabolic process"/>
    <property type="evidence" value="ECO:0007669"/>
    <property type="project" value="TreeGrafter"/>
</dbReference>
<evidence type="ECO:0000313" key="14">
    <source>
        <dbReference type="EMBL" id="KAF1084659.1"/>
    </source>
</evidence>
<evidence type="ECO:0000313" key="15">
    <source>
        <dbReference type="Proteomes" id="UP000798488"/>
    </source>
</evidence>
<dbReference type="Gene3D" id="3.40.50.450">
    <property type="match status" value="1"/>
</dbReference>
<dbReference type="InterPro" id="IPR012003">
    <property type="entry name" value="ATP_PFK_prok-type"/>
</dbReference>
<dbReference type="PROSITE" id="PS00433">
    <property type="entry name" value="PHOSPHOFRUCTOKINASE"/>
    <property type="match status" value="1"/>
</dbReference>
<evidence type="ECO:0000256" key="3">
    <source>
        <dbReference type="ARBA" id="ARBA00004679"/>
    </source>
</evidence>
<evidence type="ECO:0000256" key="1">
    <source>
        <dbReference type="ARBA" id="ARBA00001946"/>
    </source>
</evidence>
<dbReference type="InterPro" id="IPR022953">
    <property type="entry name" value="ATP_PFK"/>
</dbReference>
<comment type="pathway">
    <text evidence="3 12">Carbohydrate degradation; glycolysis; D-glyceraldehyde 3-phosphate and glycerone phosphate from D-glucose: step 3/4.</text>
</comment>
<dbReference type="InterPro" id="IPR035966">
    <property type="entry name" value="PKF_sf"/>
</dbReference>
<dbReference type="AlphaFoldDB" id="A0A9D3AYC8"/>
<dbReference type="GO" id="GO:0016208">
    <property type="term" value="F:AMP binding"/>
    <property type="evidence" value="ECO:0007669"/>
    <property type="project" value="TreeGrafter"/>
</dbReference>
<dbReference type="GO" id="GO:0005524">
    <property type="term" value="F:ATP binding"/>
    <property type="evidence" value="ECO:0007669"/>
    <property type="project" value="UniProtKB-KW"/>
</dbReference>
<feature type="binding site" description="in other chain" evidence="12">
    <location>
        <begin position="142"/>
        <end position="144"/>
    </location>
    <ligand>
        <name>substrate</name>
        <note>ligand shared between dimeric partners</note>
    </ligand>
</feature>
<dbReference type="GO" id="GO:0003872">
    <property type="term" value="F:6-phosphofructokinase activity"/>
    <property type="evidence" value="ECO:0007669"/>
    <property type="project" value="UniProtKB-UniRule"/>
</dbReference>
<feature type="domain" description="Phosphofructokinase" evidence="13">
    <location>
        <begin position="9"/>
        <end position="315"/>
    </location>
</feature>
<dbReference type="SUPFAM" id="SSF53784">
    <property type="entry name" value="Phosphofructokinase"/>
    <property type="match status" value="1"/>
</dbReference>
<feature type="binding site" evidence="12">
    <location>
        <position position="283"/>
    </location>
    <ligand>
        <name>substrate</name>
        <note>ligand shared between dimeric partners</note>
    </ligand>
</feature>
<evidence type="ECO:0000256" key="12">
    <source>
        <dbReference type="HAMAP-Rule" id="MF_01976"/>
    </source>
</evidence>
<dbReference type="GO" id="GO:0005945">
    <property type="term" value="C:6-phosphofructokinase complex"/>
    <property type="evidence" value="ECO:0007669"/>
    <property type="project" value="TreeGrafter"/>
</dbReference>
<proteinExistence type="inferred from homology"/>
<accession>A0A9D3AYC8</accession>
<evidence type="ECO:0000256" key="11">
    <source>
        <dbReference type="ARBA" id="ARBA00023152"/>
    </source>
</evidence>
<keyword evidence="9 12" id="KW-0067">ATP-binding</keyword>
<dbReference type="NCBIfam" id="NF002872">
    <property type="entry name" value="PRK03202.1"/>
    <property type="match status" value="1"/>
</dbReference>
<dbReference type="RefSeq" id="WP_161822716.1">
    <property type="nucleotide sequence ID" value="NZ_LSRS01000005.1"/>
</dbReference>
<comment type="catalytic activity">
    <reaction evidence="12">
        <text>beta-D-fructose 6-phosphate + ATP = beta-D-fructose 1,6-bisphosphate + ADP + H(+)</text>
        <dbReference type="Rhea" id="RHEA:16109"/>
        <dbReference type="ChEBI" id="CHEBI:15378"/>
        <dbReference type="ChEBI" id="CHEBI:30616"/>
        <dbReference type="ChEBI" id="CHEBI:32966"/>
        <dbReference type="ChEBI" id="CHEBI:57634"/>
        <dbReference type="ChEBI" id="CHEBI:456216"/>
        <dbReference type="EC" id="2.7.1.11"/>
    </reaction>
</comment>
<evidence type="ECO:0000256" key="7">
    <source>
        <dbReference type="ARBA" id="ARBA00022741"/>
    </source>
</evidence>
<keyword evidence="5 12" id="KW-0808">Transferase</keyword>
<dbReference type="HAMAP" id="MF_01976">
    <property type="entry name" value="Phosphofructokinase_III"/>
    <property type="match status" value="1"/>
</dbReference>
<dbReference type="Pfam" id="PF00365">
    <property type="entry name" value="PFK"/>
    <property type="match status" value="1"/>
</dbReference>
<dbReference type="GO" id="GO:0047334">
    <property type="term" value="F:diphosphate-fructose-6-phosphate 1-phosphotransferase activity"/>
    <property type="evidence" value="ECO:0007669"/>
    <property type="project" value="InterPro"/>
</dbReference>
<dbReference type="Gene3D" id="3.40.50.460">
    <property type="entry name" value="Phosphofructokinase domain"/>
    <property type="match status" value="1"/>
</dbReference>
<feature type="binding site" evidence="12">
    <location>
        <begin position="79"/>
        <end position="80"/>
    </location>
    <ligand>
        <name>ATP</name>
        <dbReference type="ChEBI" id="CHEBI:30616"/>
    </ligand>
</feature>
<dbReference type="PANTHER" id="PTHR13697">
    <property type="entry name" value="PHOSPHOFRUCTOKINASE"/>
    <property type="match status" value="1"/>
</dbReference>
<keyword evidence="8 12" id="KW-0418">Kinase</keyword>
<evidence type="ECO:0000256" key="4">
    <source>
        <dbReference type="ARBA" id="ARBA00022490"/>
    </source>
</evidence>
<dbReference type="PANTHER" id="PTHR13697:SF52">
    <property type="entry name" value="ATP-DEPENDENT 6-PHOSPHOFRUCTOKINASE 3"/>
    <property type="match status" value="1"/>
</dbReference>
<evidence type="ECO:0000256" key="10">
    <source>
        <dbReference type="ARBA" id="ARBA00022842"/>
    </source>
</evidence>
<comment type="subunit">
    <text evidence="12">Homodimer or homotetramer.</text>
</comment>
<organism evidence="14 15">
    <name type="scientific">Sporotomaculum syntrophicum</name>
    <dbReference type="NCBI Taxonomy" id="182264"/>
    <lineage>
        <taxon>Bacteria</taxon>
        <taxon>Bacillati</taxon>
        <taxon>Bacillota</taxon>
        <taxon>Clostridia</taxon>
        <taxon>Eubacteriales</taxon>
        <taxon>Desulfallaceae</taxon>
        <taxon>Sporotomaculum</taxon>
    </lineage>
</organism>
<keyword evidence="11 12" id="KW-0324">Glycolysis</keyword>
<feature type="binding site" description="in other chain" evidence="12">
    <location>
        <position position="239"/>
    </location>
    <ligand>
        <name>substrate</name>
        <note>ligand shared between dimeric partners</note>
    </ligand>
</feature>
<comment type="function">
    <text evidence="12">Catalyzes the phosphorylation of D-fructose 6-phosphate to fructose 1,6-bisphosphate by ATP, the first committing step of glycolysis.</text>
</comment>
<dbReference type="InterPro" id="IPR012829">
    <property type="entry name" value="Phosphofructokinase_III"/>
</dbReference>
<dbReference type="OrthoDB" id="9802503at2"/>
<dbReference type="InterPro" id="IPR000023">
    <property type="entry name" value="Phosphofructokinase_dom"/>
</dbReference>
<reference evidence="14" key="1">
    <citation type="submission" date="2016-02" db="EMBL/GenBank/DDBJ databases">
        <title>Draft Genome Sequence of Sporotomaculum syntrophicum Strain FB, a Syntrophic Benzoate Degrader.</title>
        <authorList>
            <person name="Nobu M.K."/>
            <person name="Narihiro T."/>
            <person name="Qiu Y.-L."/>
            <person name="Ohashi A."/>
            <person name="Liu W.-T."/>
            <person name="Yuji S."/>
        </authorList>
    </citation>
    <scope>NUCLEOTIDE SEQUENCE</scope>
    <source>
        <strain evidence="14">FB</strain>
    </source>
</reference>
<evidence type="ECO:0000256" key="6">
    <source>
        <dbReference type="ARBA" id="ARBA00022723"/>
    </source>
</evidence>
<dbReference type="GO" id="GO:0048029">
    <property type="term" value="F:monosaccharide binding"/>
    <property type="evidence" value="ECO:0007669"/>
    <property type="project" value="TreeGrafter"/>
</dbReference>
<keyword evidence="6 12" id="KW-0479">Metal-binding</keyword>
<feature type="active site" description="Proton acceptor" evidence="12">
    <location>
        <position position="144"/>
    </location>
</feature>
<dbReference type="PIRSF" id="PIRSF000532">
    <property type="entry name" value="ATP_PFK_prok"/>
    <property type="match status" value="1"/>
</dbReference>
<feature type="binding site" evidence="12">
    <location>
        <position position="179"/>
    </location>
    <ligand>
        <name>substrate</name>
        <note>ligand shared between dimeric partners</note>
    </ligand>
</feature>
<dbReference type="FunFam" id="3.40.50.460:FF:000002">
    <property type="entry name" value="ATP-dependent 6-phosphofructokinase"/>
    <property type="match status" value="1"/>
</dbReference>
<dbReference type="GO" id="GO:0006002">
    <property type="term" value="P:fructose 6-phosphate metabolic process"/>
    <property type="evidence" value="ECO:0007669"/>
    <property type="project" value="InterPro"/>
</dbReference>
<dbReference type="Proteomes" id="UP000798488">
    <property type="component" value="Unassembled WGS sequence"/>
</dbReference>
<dbReference type="GO" id="GO:0061621">
    <property type="term" value="P:canonical glycolysis"/>
    <property type="evidence" value="ECO:0007669"/>
    <property type="project" value="TreeGrafter"/>
</dbReference>
<keyword evidence="7 12" id="KW-0547">Nucleotide-binding</keyword>
<evidence type="ECO:0000256" key="9">
    <source>
        <dbReference type="ARBA" id="ARBA00022840"/>
    </source>
</evidence>
<name>A0A9D3AYC8_9FIRM</name>
<keyword evidence="15" id="KW-1185">Reference proteome</keyword>
<protein>
    <recommendedName>
        <fullName evidence="12">ATP-dependent 6-phosphofructokinase</fullName>
        <shortName evidence="12">ATP-PFK</shortName>
        <shortName evidence="12">Phosphofructokinase</shortName>
        <ecNumber evidence="12">2.7.1.11</ecNumber>
    </recommendedName>
    <alternativeName>
        <fullName evidence="12">Phosphohexokinase</fullName>
    </alternativeName>
</protein>
<comment type="caution">
    <text evidence="12">Lacks conserved residue(s) required for the propagation of feature annotation.</text>
</comment>
<keyword evidence="4 12" id="KW-0963">Cytoplasm</keyword>
<comment type="subcellular location">
    <subcellularLocation>
        <location evidence="2 12">Cytoplasm</location>
    </subcellularLocation>
</comment>
<dbReference type="EMBL" id="LSRS01000005">
    <property type="protein sequence ID" value="KAF1084659.1"/>
    <property type="molecule type" value="Genomic_DNA"/>
</dbReference>
<sequence>MAKSVVKHIGVLTGGGDAPGLNAVIRSIVKTAIREYQITVTGFENGFGGVIKNQARELTEQDVAGILPRGGTILGTTNRDNPFHYPVVKGNEKTFADVSDRVFENISIHGIEALIVIGGDGSLAIGKELYDLGLNVVGVPKTIDNDLSATDQTFGFDTALTTATEAIDKLHTTAESHHRVMVLEVMGRYAGWIALESGLAGGADVILIPEIPYNMDVVVQKINERTREKKKFSIIVVAEGAKPQGGEMVVNKHVEDSFDPIRLGGIGNVVAQAVEAATGKESRVTVLGHLQRGGSPTAYDRILSTRYGTEAVNLVAKGLFGNMVCLKGQHIKHVPLDQAVGELHKVPVDGELVRVARHLGICLGD</sequence>
<dbReference type="EC" id="2.7.1.11" evidence="12"/>
<gene>
    <name evidence="14" type="primary">pfp</name>
    <name evidence="12" type="synonym">pfkA</name>
    <name evidence="14" type="ORF">SPSYN_02437</name>
</gene>
<feature type="site" description="Important for substrate specificity; cannot use PPi as phosphoryl donor" evidence="12">
    <location>
        <position position="121"/>
    </location>
</feature>
<feature type="binding site" description="in other chain" evidence="12">
    <location>
        <begin position="289"/>
        <end position="292"/>
    </location>
    <ligand>
        <name>substrate</name>
        <note>ligand shared between dimeric partners</note>
    </ligand>
</feature>
<evidence type="ECO:0000259" key="13">
    <source>
        <dbReference type="Pfam" id="PF00365"/>
    </source>
</evidence>
<comment type="caution">
    <text evidence="14">The sequence shown here is derived from an EMBL/GenBank/DDBJ whole genome shotgun (WGS) entry which is preliminary data.</text>
</comment>
<evidence type="ECO:0000256" key="8">
    <source>
        <dbReference type="ARBA" id="ARBA00022777"/>
    </source>
</evidence>
<dbReference type="PRINTS" id="PR00476">
    <property type="entry name" value="PHFRCTKINASE"/>
</dbReference>
<dbReference type="InterPro" id="IPR015912">
    <property type="entry name" value="Phosphofructokinase_CS"/>
</dbReference>
<dbReference type="GO" id="GO:0070095">
    <property type="term" value="F:fructose-6-phosphate binding"/>
    <property type="evidence" value="ECO:0007669"/>
    <property type="project" value="TreeGrafter"/>
</dbReference>
<feature type="binding site" description="in other chain" evidence="12">
    <location>
        <begin position="186"/>
        <end position="188"/>
    </location>
    <ligand>
        <name>substrate</name>
        <note>ligand shared between dimeric partners</note>
    </ligand>
</feature>
<dbReference type="GO" id="GO:0042802">
    <property type="term" value="F:identical protein binding"/>
    <property type="evidence" value="ECO:0007669"/>
    <property type="project" value="TreeGrafter"/>
</dbReference>
<feature type="binding site" evidence="12">
    <location>
        <begin position="119"/>
        <end position="122"/>
    </location>
    <ligand>
        <name>ATP</name>
        <dbReference type="ChEBI" id="CHEBI:30616"/>
    </ligand>
</feature>
<feature type="binding site" evidence="12">
    <location>
        <position position="120"/>
    </location>
    <ligand>
        <name>Mg(2+)</name>
        <dbReference type="ChEBI" id="CHEBI:18420"/>
        <note>catalytic</note>
    </ligand>
</feature>
<feature type="binding site" evidence="12">
    <location>
        <position position="16"/>
    </location>
    <ligand>
        <name>ATP</name>
        <dbReference type="ChEBI" id="CHEBI:30616"/>
    </ligand>
</feature>
<keyword evidence="10 12" id="KW-0460">Magnesium</keyword>
<dbReference type="NCBIfam" id="TIGR02483">
    <property type="entry name" value="PFK_mixed"/>
    <property type="match status" value="1"/>
</dbReference>
<dbReference type="GO" id="GO:0046872">
    <property type="term" value="F:metal ion binding"/>
    <property type="evidence" value="ECO:0007669"/>
    <property type="project" value="UniProtKB-KW"/>
</dbReference>
<comment type="cofactor">
    <cofactor evidence="1 12">
        <name>Mg(2+)</name>
        <dbReference type="ChEBI" id="CHEBI:18420"/>
    </cofactor>
</comment>
<evidence type="ECO:0000256" key="5">
    <source>
        <dbReference type="ARBA" id="ARBA00022679"/>
    </source>
</evidence>
<evidence type="ECO:0000256" key="2">
    <source>
        <dbReference type="ARBA" id="ARBA00004496"/>
    </source>
</evidence>